<reference evidence="7" key="1">
    <citation type="submission" date="2020-10" db="EMBL/GenBank/DDBJ databases">
        <authorList>
            <person name="Gilroy R."/>
        </authorList>
    </citation>
    <scope>NUCLEOTIDE SEQUENCE</scope>
    <source>
        <strain evidence="7">ChiGjej1B1-24693</strain>
    </source>
</reference>
<gene>
    <name evidence="7" type="ORF">IAA98_14020</name>
</gene>
<dbReference type="PANTHER" id="PTHR33630">
    <property type="entry name" value="CUTINASE RV1984C-RELATED-RELATED"/>
    <property type="match status" value="1"/>
</dbReference>
<keyword evidence="6" id="KW-0732">Signal</keyword>
<evidence type="ECO:0000256" key="6">
    <source>
        <dbReference type="SAM" id="SignalP"/>
    </source>
</evidence>
<keyword evidence="4" id="KW-1015">Disulfide bond</keyword>
<dbReference type="Gene3D" id="3.40.50.1820">
    <property type="entry name" value="alpha/beta hydrolase"/>
    <property type="match status" value="1"/>
</dbReference>
<reference evidence="7" key="2">
    <citation type="journal article" date="2021" name="PeerJ">
        <title>Extensive microbial diversity within the chicken gut microbiome revealed by metagenomics and culture.</title>
        <authorList>
            <person name="Gilroy R."/>
            <person name="Ravi A."/>
            <person name="Getino M."/>
            <person name="Pursley I."/>
            <person name="Horton D.L."/>
            <person name="Alikhan N.F."/>
            <person name="Baker D."/>
            <person name="Gharbi K."/>
            <person name="Hall N."/>
            <person name="Watson M."/>
            <person name="Adriaenssens E.M."/>
            <person name="Foster-Nyarko E."/>
            <person name="Jarju S."/>
            <person name="Secka A."/>
            <person name="Antonio M."/>
            <person name="Oren A."/>
            <person name="Chaudhuri R.R."/>
            <person name="La Ragione R."/>
            <person name="Hildebrand F."/>
            <person name="Pallen M.J."/>
        </authorList>
    </citation>
    <scope>NUCLEOTIDE SEQUENCE</scope>
    <source>
        <strain evidence="7">ChiGjej1B1-24693</strain>
    </source>
</reference>
<evidence type="ECO:0000313" key="8">
    <source>
        <dbReference type="Proteomes" id="UP000886842"/>
    </source>
</evidence>
<evidence type="ECO:0000256" key="4">
    <source>
        <dbReference type="ARBA" id="ARBA00023157"/>
    </source>
</evidence>
<feature type="signal peptide" evidence="6">
    <location>
        <begin position="1"/>
        <end position="24"/>
    </location>
</feature>
<dbReference type="SMART" id="SM01110">
    <property type="entry name" value="Cutinase"/>
    <property type="match status" value="1"/>
</dbReference>
<evidence type="ECO:0000256" key="3">
    <source>
        <dbReference type="ARBA" id="ARBA00022801"/>
    </source>
</evidence>
<organism evidence="7 8">
    <name type="scientific">Candidatus Avipropionibacterium avicola</name>
    <dbReference type="NCBI Taxonomy" id="2840701"/>
    <lineage>
        <taxon>Bacteria</taxon>
        <taxon>Bacillati</taxon>
        <taxon>Actinomycetota</taxon>
        <taxon>Actinomycetes</taxon>
        <taxon>Propionibacteriales</taxon>
        <taxon>Propionibacteriaceae</taxon>
        <taxon>Propionibacteriaceae incertae sedis</taxon>
        <taxon>Candidatus Avipropionibacterium</taxon>
    </lineage>
</organism>
<evidence type="ECO:0000256" key="2">
    <source>
        <dbReference type="ARBA" id="ARBA00022487"/>
    </source>
</evidence>
<dbReference type="AlphaFoldDB" id="A0A9D1KNG3"/>
<protein>
    <submittedName>
        <fullName evidence="7">Cutinase family protein</fullName>
    </submittedName>
</protein>
<dbReference type="SUPFAM" id="SSF53474">
    <property type="entry name" value="alpha/beta-Hydrolases"/>
    <property type="match status" value="1"/>
</dbReference>
<name>A0A9D1KNG3_9ACTN</name>
<evidence type="ECO:0000256" key="5">
    <source>
        <dbReference type="SAM" id="Phobius"/>
    </source>
</evidence>
<dbReference type="Pfam" id="PF01083">
    <property type="entry name" value="Cutinase"/>
    <property type="match status" value="1"/>
</dbReference>
<keyword evidence="5" id="KW-1133">Transmembrane helix</keyword>
<comment type="similarity">
    <text evidence="1">Belongs to the cutinase family.</text>
</comment>
<keyword evidence="5" id="KW-0472">Membrane</keyword>
<dbReference type="GO" id="GO:0052689">
    <property type="term" value="F:carboxylic ester hydrolase activity"/>
    <property type="evidence" value="ECO:0007669"/>
    <property type="project" value="UniProtKB-KW"/>
</dbReference>
<feature type="chain" id="PRO_5038504826" evidence="6">
    <location>
        <begin position="25"/>
        <end position="391"/>
    </location>
</feature>
<keyword evidence="5" id="KW-0812">Transmembrane</keyword>
<evidence type="ECO:0000313" key="7">
    <source>
        <dbReference type="EMBL" id="HIT76695.1"/>
    </source>
</evidence>
<dbReference type="InterPro" id="IPR000675">
    <property type="entry name" value="Cutinase/axe"/>
</dbReference>
<dbReference type="PANTHER" id="PTHR33630:SF9">
    <property type="entry name" value="CUTINASE 4"/>
    <property type="match status" value="1"/>
</dbReference>
<keyword evidence="3" id="KW-0378">Hydrolase</keyword>
<dbReference type="EMBL" id="DVLP01000408">
    <property type="protein sequence ID" value="HIT76695.1"/>
    <property type="molecule type" value="Genomic_DNA"/>
</dbReference>
<evidence type="ECO:0000256" key="1">
    <source>
        <dbReference type="ARBA" id="ARBA00007534"/>
    </source>
</evidence>
<feature type="transmembrane region" description="Helical" evidence="5">
    <location>
        <begin position="350"/>
        <end position="372"/>
    </location>
</feature>
<keyword evidence="2" id="KW-0719">Serine esterase</keyword>
<dbReference type="Proteomes" id="UP000886842">
    <property type="component" value="Unassembled WGS sequence"/>
</dbReference>
<comment type="caution">
    <text evidence="7">The sequence shown here is derived from an EMBL/GenBank/DDBJ whole genome shotgun (WGS) entry which is preliminary data.</text>
</comment>
<dbReference type="InterPro" id="IPR029058">
    <property type="entry name" value="AB_hydrolase_fold"/>
</dbReference>
<proteinExistence type="inferred from homology"/>
<accession>A0A9D1KNG3</accession>
<sequence length="391" mass="40593">MTKRVVCSVLVVVLALLSPATAHAQDGGMQWSGPPVAASSADTQPCADVMFLAARGSLEDGPYGSMVTSWRDALATATQQMPGRGIGTVREVFVDYPAIGPDTMLDAGLEGLFFSEELPALPYRESVTTGVEAARHALTDSAERCPAERWVLVGYSQGAQVMTEVLAERTEQDSGQLLLALLLGNPAHYQGQSLTEPSGDADDLAGGLTAALYYIRHEAAAGRQAGGQPQATADGVRAILELSQGKANSEAMAEAARGAGFELPAALRSQVLSLCNAGDVVCDSGGLLRKVVIEGAGIDGLVDDSWDAHHAYGPKDAAVVVDRISAELRALVPPTPAEPGIRTGPLDPRLILAGGVAIVLLTGLAVSLVMLWRAPSRQTRSAADRSGPAQP</sequence>